<name>A0ABX8TH53_9CAUL</name>
<dbReference type="RefSeq" id="WP_219353302.1">
    <property type="nucleotide sequence ID" value="NZ_CP080034.1"/>
</dbReference>
<evidence type="ECO:0000313" key="2">
    <source>
        <dbReference type="Proteomes" id="UP000824334"/>
    </source>
</evidence>
<proteinExistence type="predicted"/>
<reference evidence="1 2" key="1">
    <citation type="submission" date="2021-07" db="EMBL/GenBank/DDBJ databases">
        <title>Isolation and characterization of bacteria from a gold mining with a capacity of golden bioaccumulation.</title>
        <authorList>
            <person name="Yang X.J."/>
        </authorList>
    </citation>
    <scope>NUCLEOTIDE SEQUENCE [LARGE SCALE GENOMIC DNA]</scope>
    <source>
        <strain evidence="1 2">Au29</strain>
    </source>
</reference>
<sequence length="85" mass="9446">MLAPRDGCSTLIASRWAEPVRSAVLDDSGDAALDWQLFGVAQTGQLNIANRDKADALETIRRCEARDAAAVRQIEPPWWRKLWPG</sequence>
<organism evidence="1 2">
    <name type="scientific">Brevundimonas nasdae</name>
    <dbReference type="NCBI Taxonomy" id="172043"/>
    <lineage>
        <taxon>Bacteria</taxon>
        <taxon>Pseudomonadati</taxon>
        <taxon>Pseudomonadota</taxon>
        <taxon>Alphaproteobacteria</taxon>
        <taxon>Caulobacterales</taxon>
        <taxon>Caulobacteraceae</taxon>
        <taxon>Brevundimonas</taxon>
    </lineage>
</organism>
<gene>
    <name evidence="1" type="ORF">KWG56_00560</name>
</gene>
<dbReference type="Proteomes" id="UP000824334">
    <property type="component" value="Chromosome"/>
</dbReference>
<dbReference type="EMBL" id="CP080034">
    <property type="protein sequence ID" value="QYC10550.1"/>
    <property type="molecule type" value="Genomic_DNA"/>
</dbReference>
<protein>
    <submittedName>
        <fullName evidence="1">Uncharacterized protein</fullName>
    </submittedName>
</protein>
<dbReference type="GeneID" id="94373735"/>
<evidence type="ECO:0000313" key="1">
    <source>
        <dbReference type="EMBL" id="QYC10550.1"/>
    </source>
</evidence>
<accession>A0ABX8TH53</accession>
<keyword evidence="2" id="KW-1185">Reference proteome</keyword>